<dbReference type="Gene3D" id="1.25.40.10">
    <property type="entry name" value="Tetratricopeptide repeat domain"/>
    <property type="match status" value="1"/>
</dbReference>
<evidence type="ECO:0000256" key="1">
    <source>
        <dbReference type="SAM" id="Phobius"/>
    </source>
</evidence>
<evidence type="ECO:0000313" key="3">
    <source>
        <dbReference type="Proteomes" id="UP001165293"/>
    </source>
</evidence>
<keyword evidence="1" id="KW-1133">Transmembrane helix</keyword>
<dbReference type="PIRSF" id="PIRSF030959">
    <property type="entry name" value="UCP030959"/>
    <property type="match status" value="1"/>
</dbReference>
<evidence type="ECO:0000313" key="2">
    <source>
        <dbReference type="EMBL" id="MCC8364579.1"/>
    </source>
</evidence>
<organism evidence="2 3">
    <name type="scientific">Noviluteimonas lactosilytica</name>
    <dbReference type="NCBI Taxonomy" id="2888523"/>
    <lineage>
        <taxon>Bacteria</taxon>
        <taxon>Pseudomonadati</taxon>
        <taxon>Pseudomonadota</taxon>
        <taxon>Gammaproteobacteria</taxon>
        <taxon>Lysobacterales</taxon>
        <taxon>Lysobacteraceae</taxon>
        <taxon>Noviluteimonas</taxon>
    </lineage>
</organism>
<accession>A0ABS8JLU1</accession>
<dbReference type="Proteomes" id="UP001165293">
    <property type="component" value="Unassembled WGS sequence"/>
</dbReference>
<keyword evidence="1" id="KW-0472">Membrane</keyword>
<dbReference type="SUPFAM" id="SSF48452">
    <property type="entry name" value="TPR-like"/>
    <property type="match status" value="1"/>
</dbReference>
<comment type="caution">
    <text evidence="2">The sequence shown here is derived from an EMBL/GenBank/DDBJ whole genome shotgun (WGS) entry which is preliminary data.</text>
</comment>
<keyword evidence="3" id="KW-1185">Reference proteome</keyword>
<dbReference type="RefSeq" id="WP_230528373.1">
    <property type="nucleotide sequence ID" value="NZ_JAJGAK010000005.1"/>
</dbReference>
<feature type="transmembrane region" description="Helical" evidence="1">
    <location>
        <begin position="25"/>
        <end position="45"/>
    </location>
</feature>
<dbReference type="InterPro" id="IPR014562">
    <property type="entry name" value="UCP030959_TPR_rpt-cont"/>
</dbReference>
<gene>
    <name evidence="2" type="ORF">LK996_16020</name>
</gene>
<dbReference type="Pfam" id="PF14559">
    <property type="entry name" value="TPR_19"/>
    <property type="match status" value="1"/>
</dbReference>
<dbReference type="EMBL" id="JAJGAK010000005">
    <property type="protein sequence ID" value="MCC8364579.1"/>
    <property type="molecule type" value="Genomic_DNA"/>
</dbReference>
<keyword evidence="1" id="KW-0812">Transmembrane</keyword>
<protein>
    <submittedName>
        <fullName evidence="2">Tetratricopeptide repeat protein</fullName>
    </submittedName>
</protein>
<proteinExistence type="predicted"/>
<sequence>MPIIALSILLQLACAVHAVRTGRNLFWIIIIVIGSFFGVAVYLLAEVLPDHLGGPTARRASRAARGLRDKVDPERHKRHAARELDISDTIDNRRRLAEHSMASGDHQQALELYRKSLNGMYATDPVLMLGMAQAQFALEMPGEARATLDALIAANPTFRSSEGHLLYARAVDACGDVDRAISEYEALVPSFTGEEGRVRFAQLLQRRGDHARAAALFNETIKRASLAPKHYQREQREWIDIAKRAVQEPA</sequence>
<name>A0ABS8JLU1_9GAMM</name>
<dbReference type="InterPro" id="IPR011990">
    <property type="entry name" value="TPR-like_helical_dom_sf"/>
</dbReference>
<reference evidence="2" key="1">
    <citation type="submission" date="2021-10" db="EMBL/GenBank/DDBJ databases">
        <authorList>
            <person name="Lyu M."/>
            <person name="Wang X."/>
            <person name="Meng X."/>
            <person name="Xu K."/>
        </authorList>
    </citation>
    <scope>NUCLEOTIDE SEQUENCE</scope>
    <source>
        <strain evidence="2">A6</strain>
    </source>
</reference>